<comment type="caution">
    <text evidence="10">The sequence shown here is derived from an EMBL/GenBank/DDBJ whole genome shotgun (WGS) entry which is preliminary data.</text>
</comment>
<accession>A0A146GC05</accession>
<keyword evidence="3" id="KW-0472">Membrane</keyword>
<evidence type="ECO:0000259" key="8">
    <source>
        <dbReference type="Pfam" id="PF00263"/>
    </source>
</evidence>
<evidence type="ECO:0000256" key="1">
    <source>
        <dbReference type="ARBA" id="ARBA00004370"/>
    </source>
</evidence>
<dbReference type="Pfam" id="PF03958">
    <property type="entry name" value="Secretin_N"/>
    <property type="match status" value="2"/>
</dbReference>
<evidence type="ECO:0000256" key="6">
    <source>
        <dbReference type="SAM" id="MobiDB-lite"/>
    </source>
</evidence>
<evidence type="ECO:0000313" key="11">
    <source>
        <dbReference type="Proteomes" id="UP000076023"/>
    </source>
</evidence>
<sequence>MRPLLAALVFILLASWAMAQMPAPGTTTSSPRDTKLQLPNNPISDVLEFYEALTKKRLIRDATLTGPNLSIEAPDFVTREEAISMIEAALLLNGYSIVPVDDNTVKILGSTKQPRSEAVPLFSGPASSLPNNDQVISYFMPLSHISSDEAVNVFNSYVVLRSYGSIIPVPNVNAVVITENVPLVKRLIDLRKVIDVQGATTLTEFFPLQRADATKVQDMLGAIFENSGSPSAPRPAAPPAGGAPTTSNATAIKAAGGNGVQIFADVRTNRVLVIAPEKQMPYIRKLIADLDGAASFEEPYERFLKFVRAADVLPVLANMLTDDPEKQKEFESEQQNNRMSDQSSPYNNNNNTNNNGQNGSGGFGQGGGGVSGGTKPDKLVDPNESTAPLSKIVGNARIIADRSVNKIIVIGPPESRNRAARVLDLLDQQPKQIYLAVVIGQLTLGDGIEAGVDYLIHTDNLKILGQGTAANLGNLIQGRSASIDVVPGTSNVVSAAADAAATASQVASTALPLLSGLTVFGSFGDSVDVLVRALGTSNKFEVISRPVVYTVNNKKAVISSGQQVPVPTSTLTSAISSNVATDSTALQSNIDYKDVVLKLEVIPLINSENEVTLTIAQQNDNVQEQVQISNNSVPVIGTQELRTTVTVPNRNTVVLGGLITDQETRIQTGIPFLKDVPGLGYLFSTTKKDVTRRELIVMIQPFIIDSDAKLKEANMIERGNTSFQSSMYEDKIPVRKAILPDTPRAEQQRKAEEARQKQEEAERKAAQRQLKLQQKQQQAN</sequence>
<evidence type="ECO:0000259" key="9">
    <source>
        <dbReference type="Pfam" id="PF03958"/>
    </source>
</evidence>
<keyword evidence="11" id="KW-1185">Reference proteome</keyword>
<dbReference type="Pfam" id="PF00263">
    <property type="entry name" value="Secretin"/>
    <property type="match status" value="1"/>
</dbReference>
<feature type="compositionally biased region" description="Gly residues" evidence="6">
    <location>
        <begin position="358"/>
        <end position="372"/>
    </location>
</feature>
<dbReference type="PANTHER" id="PTHR30332:SF24">
    <property type="entry name" value="SECRETIN GSPD-RELATED"/>
    <property type="match status" value="1"/>
</dbReference>
<dbReference type="Proteomes" id="UP000076023">
    <property type="component" value="Unassembled WGS sequence"/>
</dbReference>
<feature type="domain" description="NolW-like" evidence="9">
    <location>
        <begin position="304"/>
        <end position="432"/>
    </location>
</feature>
<reference evidence="11" key="1">
    <citation type="journal article" date="2017" name="Genome Announc.">
        <title>Draft Genome Sequence of Terrimicrobium sacchariphilum NM-5T, a Facultative Anaerobic Soil Bacterium of the Class Spartobacteria.</title>
        <authorList>
            <person name="Qiu Y.L."/>
            <person name="Tourlousse D.M."/>
            <person name="Matsuura N."/>
            <person name="Ohashi A."/>
            <person name="Sekiguchi Y."/>
        </authorList>
    </citation>
    <scope>NUCLEOTIDE SEQUENCE [LARGE SCALE GENOMIC DNA]</scope>
    <source>
        <strain evidence="11">NM-5</strain>
    </source>
</reference>
<evidence type="ECO:0000256" key="2">
    <source>
        <dbReference type="ARBA" id="ARBA00022729"/>
    </source>
</evidence>
<keyword evidence="2 7" id="KW-0732">Signal</keyword>
<dbReference type="GO" id="GO:0009306">
    <property type="term" value="P:protein secretion"/>
    <property type="evidence" value="ECO:0007669"/>
    <property type="project" value="InterPro"/>
</dbReference>
<dbReference type="RefSeq" id="WP_075079894.1">
    <property type="nucleotide sequence ID" value="NZ_BDCO01000002.1"/>
</dbReference>
<keyword evidence="5" id="KW-0813">Transport</keyword>
<feature type="region of interest" description="Disordered" evidence="6">
    <location>
        <begin position="227"/>
        <end position="248"/>
    </location>
</feature>
<dbReference type="PANTHER" id="PTHR30332">
    <property type="entry name" value="PROBABLE GENERAL SECRETION PATHWAY PROTEIN D"/>
    <property type="match status" value="1"/>
</dbReference>
<feature type="region of interest" description="Disordered" evidence="6">
    <location>
        <begin position="325"/>
        <end position="386"/>
    </location>
</feature>
<feature type="region of interest" description="Disordered" evidence="6">
    <location>
        <begin position="738"/>
        <end position="780"/>
    </location>
</feature>
<feature type="compositionally biased region" description="Basic and acidic residues" evidence="6">
    <location>
        <begin position="743"/>
        <end position="765"/>
    </location>
</feature>
<dbReference type="InterPro" id="IPR005644">
    <property type="entry name" value="NolW-like"/>
</dbReference>
<protein>
    <submittedName>
        <fullName evidence="10">Type II secretion system protein D</fullName>
    </submittedName>
</protein>
<dbReference type="FunCoup" id="A0A146GC05">
    <property type="interactions" value="88"/>
</dbReference>
<dbReference type="STRING" id="690879.TSACC_22672"/>
<dbReference type="InterPro" id="IPR050810">
    <property type="entry name" value="Bact_Secretion_Sys_Channel"/>
</dbReference>
<evidence type="ECO:0000256" key="7">
    <source>
        <dbReference type="SAM" id="SignalP"/>
    </source>
</evidence>
<feature type="compositionally biased region" description="Low complexity" evidence="6">
    <location>
        <begin position="767"/>
        <end position="780"/>
    </location>
</feature>
<dbReference type="InterPro" id="IPR004846">
    <property type="entry name" value="T2SS/T3SS_dom"/>
</dbReference>
<feature type="domain" description="NolW-like" evidence="9">
    <location>
        <begin position="203"/>
        <end position="293"/>
    </location>
</feature>
<evidence type="ECO:0000256" key="5">
    <source>
        <dbReference type="RuleBase" id="RU004004"/>
    </source>
</evidence>
<dbReference type="InterPro" id="IPR038591">
    <property type="entry name" value="NolW-like_sf"/>
</dbReference>
<dbReference type="OrthoDB" id="176040at2"/>
<dbReference type="InParanoid" id="A0A146GC05"/>
<dbReference type="Gene3D" id="3.55.50.30">
    <property type="match status" value="1"/>
</dbReference>
<comment type="similarity">
    <text evidence="4">Belongs to the bacterial secretin family.</text>
</comment>
<dbReference type="GO" id="GO:0015627">
    <property type="term" value="C:type II protein secretion system complex"/>
    <property type="evidence" value="ECO:0007669"/>
    <property type="project" value="TreeGrafter"/>
</dbReference>
<proteinExistence type="inferred from homology"/>
<evidence type="ECO:0000313" key="10">
    <source>
        <dbReference type="EMBL" id="GAT34247.1"/>
    </source>
</evidence>
<organism evidence="10 11">
    <name type="scientific">Terrimicrobium sacchariphilum</name>
    <dbReference type="NCBI Taxonomy" id="690879"/>
    <lineage>
        <taxon>Bacteria</taxon>
        <taxon>Pseudomonadati</taxon>
        <taxon>Verrucomicrobiota</taxon>
        <taxon>Terrimicrobiia</taxon>
        <taxon>Terrimicrobiales</taxon>
        <taxon>Terrimicrobiaceae</taxon>
        <taxon>Terrimicrobium</taxon>
    </lineage>
</organism>
<evidence type="ECO:0000256" key="3">
    <source>
        <dbReference type="ARBA" id="ARBA00023136"/>
    </source>
</evidence>
<feature type="compositionally biased region" description="Low complexity" evidence="6">
    <location>
        <begin position="239"/>
        <end position="248"/>
    </location>
</feature>
<name>A0A146GC05_TERSA</name>
<comment type="subcellular location">
    <subcellularLocation>
        <location evidence="5">Cell outer membrane</location>
    </subcellularLocation>
    <subcellularLocation>
        <location evidence="1">Membrane</location>
    </subcellularLocation>
</comment>
<feature type="chain" id="PRO_5007524663" evidence="7">
    <location>
        <begin position="20"/>
        <end position="780"/>
    </location>
</feature>
<feature type="signal peptide" evidence="7">
    <location>
        <begin position="1"/>
        <end position="19"/>
    </location>
</feature>
<dbReference type="PRINTS" id="PR00811">
    <property type="entry name" value="BCTERIALGSPD"/>
</dbReference>
<feature type="domain" description="Type II/III secretion system secretin-like" evidence="8">
    <location>
        <begin position="533"/>
        <end position="705"/>
    </location>
</feature>
<dbReference type="EMBL" id="BDCO01000002">
    <property type="protein sequence ID" value="GAT34247.1"/>
    <property type="molecule type" value="Genomic_DNA"/>
</dbReference>
<dbReference type="AlphaFoldDB" id="A0A146GC05"/>
<dbReference type="GO" id="GO:0009279">
    <property type="term" value="C:cell outer membrane"/>
    <property type="evidence" value="ECO:0007669"/>
    <property type="project" value="UniProtKB-SubCell"/>
</dbReference>
<gene>
    <name evidence="10" type="ORF">TSACC_22672</name>
</gene>
<dbReference type="Gene3D" id="3.30.1370.120">
    <property type="match status" value="3"/>
</dbReference>
<evidence type="ECO:0000256" key="4">
    <source>
        <dbReference type="RuleBase" id="RU004003"/>
    </source>
</evidence>
<dbReference type="InterPro" id="IPR001775">
    <property type="entry name" value="GspD/PilQ"/>
</dbReference>
<feature type="compositionally biased region" description="Polar residues" evidence="6">
    <location>
        <begin position="333"/>
        <end position="346"/>
    </location>
</feature>
<feature type="compositionally biased region" description="Low complexity" evidence="6">
    <location>
        <begin position="347"/>
        <end position="357"/>
    </location>
</feature>